<evidence type="ECO:0000313" key="1">
    <source>
        <dbReference type="EMBL" id="VDD23325.1"/>
    </source>
</evidence>
<protein>
    <submittedName>
        <fullName evidence="1">Uncharacterized protein</fullName>
    </submittedName>
</protein>
<organism evidence="1">
    <name type="scientific">Brassica campestris</name>
    <name type="common">Field mustard</name>
    <dbReference type="NCBI Taxonomy" id="3711"/>
    <lineage>
        <taxon>Eukaryota</taxon>
        <taxon>Viridiplantae</taxon>
        <taxon>Streptophyta</taxon>
        <taxon>Embryophyta</taxon>
        <taxon>Tracheophyta</taxon>
        <taxon>Spermatophyta</taxon>
        <taxon>Magnoliopsida</taxon>
        <taxon>eudicotyledons</taxon>
        <taxon>Gunneridae</taxon>
        <taxon>Pentapetalae</taxon>
        <taxon>rosids</taxon>
        <taxon>malvids</taxon>
        <taxon>Brassicales</taxon>
        <taxon>Brassicaceae</taxon>
        <taxon>Brassiceae</taxon>
        <taxon>Brassica</taxon>
    </lineage>
</organism>
<dbReference type="EMBL" id="LR031586">
    <property type="protein sequence ID" value="VDD23325.1"/>
    <property type="molecule type" value="Genomic_DNA"/>
</dbReference>
<proteinExistence type="predicted"/>
<gene>
    <name evidence="1" type="ORF">BRASC36T46048Z</name>
</gene>
<accession>A0A3P6DM83</accession>
<dbReference type="AlphaFoldDB" id="A0A3P6DM83"/>
<sequence>MLLLEEYLSFHLPRSVSCRDTTRFCCELSPSPSSYSTIIINYYNSVLLFSLTWRLATHAMLEKIQMSQ</sequence>
<name>A0A3P6DM83_BRACM</name>
<reference evidence="1" key="1">
    <citation type="submission" date="2018-11" db="EMBL/GenBank/DDBJ databases">
        <authorList>
            <consortium name="Genoscope - CEA"/>
            <person name="William W."/>
        </authorList>
    </citation>
    <scope>NUCLEOTIDE SEQUENCE</scope>
</reference>